<dbReference type="RefSeq" id="WP_164627858.1">
    <property type="nucleotide sequence ID" value="NZ_JAAIVJ010000017.1"/>
</dbReference>
<reference evidence="1 2" key="1">
    <citation type="submission" date="2020-02" db="EMBL/GenBank/DDBJ databases">
        <authorList>
            <person name="Chen W.-M."/>
        </authorList>
    </citation>
    <scope>NUCLEOTIDE SEQUENCE [LARGE SCALE GENOMIC DNA]</scope>
    <source>
        <strain evidence="1 2">KMS-5</strain>
    </source>
</reference>
<name>A0A6M0QWX6_9RHOB</name>
<organism evidence="1 2">
    <name type="scientific">Tabrizicola oligotrophica</name>
    <dbReference type="NCBI Taxonomy" id="2710650"/>
    <lineage>
        <taxon>Bacteria</taxon>
        <taxon>Pseudomonadati</taxon>
        <taxon>Pseudomonadota</taxon>
        <taxon>Alphaproteobacteria</taxon>
        <taxon>Rhodobacterales</taxon>
        <taxon>Paracoccaceae</taxon>
        <taxon>Tabrizicola</taxon>
    </lineage>
</organism>
<dbReference type="Proteomes" id="UP000477782">
    <property type="component" value="Unassembled WGS sequence"/>
</dbReference>
<comment type="caution">
    <text evidence="1">The sequence shown here is derived from an EMBL/GenBank/DDBJ whole genome shotgun (WGS) entry which is preliminary data.</text>
</comment>
<dbReference type="AlphaFoldDB" id="A0A6M0QWX6"/>
<proteinExistence type="predicted"/>
<evidence type="ECO:0000313" key="1">
    <source>
        <dbReference type="EMBL" id="NEY91965.1"/>
    </source>
</evidence>
<keyword evidence="2" id="KW-1185">Reference proteome</keyword>
<accession>A0A6M0QWX6</accession>
<gene>
    <name evidence="1" type="ORF">G4Z14_16870</name>
</gene>
<sequence>MSLIFWLVFVGFIDSGAHEAFRLRSGNVESFPLLVVEDGGELKTSTRRLIRRFTEANLVLDYEKSELIYESATRDTRFVTPLEKEPFRGVLCYAVELCQASGWIFDDNAPKRE</sequence>
<evidence type="ECO:0000313" key="2">
    <source>
        <dbReference type="Proteomes" id="UP000477782"/>
    </source>
</evidence>
<dbReference type="EMBL" id="JAAIVJ010000017">
    <property type="protein sequence ID" value="NEY91965.1"/>
    <property type="molecule type" value="Genomic_DNA"/>
</dbReference>
<protein>
    <submittedName>
        <fullName evidence="1">Uncharacterized protein</fullName>
    </submittedName>
</protein>